<protein>
    <recommendedName>
        <fullName evidence="1">Metalloenzyme domain-containing protein</fullName>
    </recommendedName>
</protein>
<proteinExistence type="predicted"/>
<dbReference type="Pfam" id="PF01676">
    <property type="entry name" value="Metalloenzyme"/>
    <property type="match status" value="1"/>
</dbReference>
<dbReference type="AlphaFoldDB" id="A0A645IQB2"/>
<dbReference type="EMBL" id="VSSQ01120727">
    <property type="protein sequence ID" value="MPN53531.1"/>
    <property type="molecule type" value="Genomic_DNA"/>
</dbReference>
<comment type="caution">
    <text evidence="2">The sequence shown here is derived from an EMBL/GenBank/DDBJ whole genome shotgun (WGS) entry which is preliminary data.</text>
</comment>
<name>A0A645IQB2_9ZZZZ</name>
<dbReference type="InterPro" id="IPR006124">
    <property type="entry name" value="Metalloenzyme"/>
</dbReference>
<gene>
    <name evidence="2" type="ORF">SDC9_201195</name>
</gene>
<organism evidence="2">
    <name type="scientific">bioreactor metagenome</name>
    <dbReference type="NCBI Taxonomy" id="1076179"/>
    <lineage>
        <taxon>unclassified sequences</taxon>
        <taxon>metagenomes</taxon>
        <taxon>ecological metagenomes</taxon>
    </lineage>
</organism>
<dbReference type="InterPro" id="IPR017850">
    <property type="entry name" value="Alkaline_phosphatase_core_sf"/>
</dbReference>
<sequence length="163" mass="18228">MAVAEDLDGITNYPWGCGRLGRPSKPHACLGNMTAISDSPTPLGIFASFGHDFRLIKDMDKRFPAARDALDKGNVFLHMDEVDEYSHQRDPMKKVRVLERIDELMEKNFSDSERIVYFVDHGTSCVTGEHLIMDVPFMTSFDIGSEKGGHIPTGKVVPTIMCH</sequence>
<evidence type="ECO:0000313" key="2">
    <source>
        <dbReference type="EMBL" id="MPN53531.1"/>
    </source>
</evidence>
<accession>A0A645IQB2</accession>
<dbReference type="GO" id="GO:0003824">
    <property type="term" value="F:catalytic activity"/>
    <property type="evidence" value="ECO:0007669"/>
    <property type="project" value="InterPro"/>
</dbReference>
<feature type="domain" description="Metalloenzyme" evidence="1">
    <location>
        <begin position="66"/>
        <end position="138"/>
    </location>
</feature>
<evidence type="ECO:0000259" key="1">
    <source>
        <dbReference type="Pfam" id="PF01676"/>
    </source>
</evidence>
<dbReference type="SUPFAM" id="SSF53649">
    <property type="entry name" value="Alkaline phosphatase-like"/>
    <property type="match status" value="1"/>
</dbReference>
<reference evidence="2" key="1">
    <citation type="submission" date="2019-08" db="EMBL/GenBank/DDBJ databases">
        <authorList>
            <person name="Kucharzyk K."/>
            <person name="Murdoch R.W."/>
            <person name="Higgins S."/>
            <person name="Loffler F."/>
        </authorList>
    </citation>
    <scope>NUCLEOTIDE SEQUENCE</scope>
</reference>
<dbReference type="Gene3D" id="3.40.720.10">
    <property type="entry name" value="Alkaline Phosphatase, subunit A"/>
    <property type="match status" value="1"/>
</dbReference>
<dbReference type="GO" id="GO:0046872">
    <property type="term" value="F:metal ion binding"/>
    <property type="evidence" value="ECO:0007669"/>
    <property type="project" value="InterPro"/>
</dbReference>